<keyword evidence="1" id="KW-0472">Membrane</keyword>
<sequence length="132" mass="15051">MKTRIKYVSLLIATVFIIAAFLLIVLQTTSNQYSYDDIPRRYITGEITSISQEDKYIELLLEDSGESASVTMTVHGKVKIYQIVNETVKTVDFSKLEIGQIIQCDIRNSVTLEKINSFHDCRQIFILPDEGL</sequence>
<evidence type="ECO:0000313" key="3">
    <source>
        <dbReference type="Proteomes" id="UP000886785"/>
    </source>
</evidence>
<proteinExistence type="predicted"/>
<protein>
    <submittedName>
        <fullName evidence="2">Uncharacterized protein</fullName>
    </submittedName>
</protein>
<evidence type="ECO:0000313" key="2">
    <source>
        <dbReference type="EMBL" id="HIR56442.1"/>
    </source>
</evidence>
<comment type="caution">
    <text evidence="2">The sequence shown here is derived from an EMBL/GenBank/DDBJ whole genome shotgun (WGS) entry which is preliminary data.</text>
</comment>
<dbReference type="Proteomes" id="UP000886785">
    <property type="component" value="Unassembled WGS sequence"/>
</dbReference>
<reference evidence="2" key="1">
    <citation type="submission" date="2020-10" db="EMBL/GenBank/DDBJ databases">
        <authorList>
            <person name="Gilroy R."/>
        </authorList>
    </citation>
    <scope>NUCLEOTIDE SEQUENCE</scope>
    <source>
        <strain evidence="2">ChiSjej1B19-7085</strain>
    </source>
</reference>
<keyword evidence="1" id="KW-0812">Transmembrane</keyword>
<keyword evidence="1" id="KW-1133">Transmembrane helix</keyword>
<feature type="transmembrane region" description="Helical" evidence="1">
    <location>
        <begin position="7"/>
        <end position="26"/>
    </location>
</feature>
<gene>
    <name evidence="2" type="ORF">IAA54_02145</name>
</gene>
<reference evidence="2" key="2">
    <citation type="journal article" date="2021" name="PeerJ">
        <title>Extensive microbial diversity within the chicken gut microbiome revealed by metagenomics and culture.</title>
        <authorList>
            <person name="Gilroy R."/>
            <person name="Ravi A."/>
            <person name="Getino M."/>
            <person name="Pursley I."/>
            <person name="Horton D.L."/>
            <person name="Alikhan N.F."/>
            <person name="Baker D."/>
            <person name="Gharbi K."/>
            <person name="Hall N."/>
            <person name="Watson M."/>
            <person name="Adriaenssens E.M."/>
            <person name="Foster-Nyarko E."/>
            <person name="Jarju S."/>
            <person name="Secka A."/>
            <person name="Antonio M."/>
            <person name="Oren A."/>
            <person name="Chaudhuri R.R."/>
            <person name="La Ragione R."/>
            <person name="Hildebrand F."/>
            <person name="Pallen M.J."/>
        </authorList>
    </citation>
    <scope>NUCLEOTIDE SEQUENCE</scope>
    <source>
        <strain evidence="2">ChiSjej1B19-7085</strain>
    </source>
</reference>
<organism evidence="2 3">
    <name type="scientific">Candidatus Gallacutalibacter pullicola</name>
    <dbReference type="NCBI Taxonomy" id="2840830"/>
    <lineage>
        <taxon>Bacteria</taxon>
        <taxon>Bacillati</taxon>
        <taxon>Bacillota</taxon>
        <taxon>Clostridia</taxon>
        <taxon>Eubacteriales</taxon>
        <taxon>Candidatus Gallacutalibacter</taxon>
    </lineage>
</organism>
<dbReference type="AlphaFoldDB" id="A0A9D1DP31"/>
<accession>A0A9D1DP31</accession>
<evidence type="ECO:0000256" key="1">
    <source>
        <dbReference type="SAM" id="Phobius"/>
    </source>
</evidence>
<name>A0A9D1DP31_9FIRM</name>
<dbReference type="EMBL" id="DVHF01000027">
    <property type="protein sequence ID" value="HIR56442.1"/>
    <property type="molecule type" value="Genomic_DNA"/>
</dbReference>